<protein>
    <submittedName>
        <fullName evidence="1">Uncharacterized protein</fullName>
    </submittedName>
</protein>
<sequence length="58" mass="7013">MRADFRSCCCFYNAAFHIVKVQQRNTCSTPFFLREFNRVKNIDNYRIKSQILARKAYE</sequence>
<evidence type="ECO:0000313" key="1">
    <source>
        <dbReference type="EMBL" id="KTF06971.1"/>
    </source>
</evidence>
<gene>
    <name evidence="1" type="ORF">MGSAQ_001533</name>
</gene>
<accession>A0A1B6NUI0</accession>
<reference evidence="1" key="1">
    <citation type="submission" date="2013-11" db="EMBL/GenBank/DDBJ databases">
        <title>Microbial diversity, functional groups and degradation webs in Northern and Southern Mediterranean and Red Sea marine crude oil polluted sites.</title>
        <authorList>
            <person name="Daffonchio D."/>
            <person name="Mapelli F."/>
            <person name="Ferrer M."/>
            <person name="Richter M."/>
            <person name="Cherif A."/>
            <person name="Malkawi H.I."/>
            <person name="Yakimov M.M."/>
            <person name="Abdel-Fattah Y.R."/>
            <person name="Blaghen M."/>
            <person name="Golyshin P.N."/>
            <person name="Kalogerakis N."/>
            <person name="Boon N."/>
            <person name="Magagnini M."/>
            <person name="Fava F."/>
        </authorList>
    </citation>
    <scope>NUCLEOTIDE SEQUENCE</scope>
</reference>
<dbReference type="AlphaFoldDB" id="A0A1B6NUI0"/>
<proteinExistence type="predicted"/>
<comment type="caution">
    <text evidence="1">The sequence shown here is derived from an EMBL/GenBank/DDBJ whole genome shotgun (WGS) entry which is preliminary data.</text>
</comment>
<organism evidence="1">
    <name type="scientific">marine sediment metagenome</name>
    <dbReference type="NCBI Taxonomy" id="412755"/>
    <lineage>
        <taxon>unclassified sequences</taxon>
        <taxon>metagenomes</taxon>
        <taxon>ecological metagenomes</taxon>
    </lineage>
</organism>
<dbReference type="EMBL" id="AYSL01000830">
    <property type="protein sequence ID" value="KTF06971.1"/>
    <property type="molecule type" value="Genomic_DNA"/>
</dbReference>
<name>A0A1B6NUI0_9ZZZZ</name>